<dbReference type="Gene3D" id="3.40.50.720">
    <property type="entry name" value="NAD(P)-binding Rossmann-like Domain"/>
    <property type="match status" value="1"/>
</dbReference>
<evidence type="ECO:0000259" key="2">
    <source>
        <dbReference type="Pfam" id="PF02629"/>
    </source>
</evidence>
<proteinExistence type="predicted"/>
<keyword evidence="4" id="KW-1185">Reference proteome</keyword>
<dbReference type="InterPro" id="IPR003781">
    <property type="entry name" value="CoA-bd"/>
</dbReference>
<dbReference type="SUPFAM" id="SSF52210">
    <property type="entry name" value="Succinyl-CoA synthetase domains"/>
    <property type="match status" value="2"/>
</dbReference>
<dbReference type="AlphaFoldDB" id="A0A3G2R8K2"/>
<gene>
    <name evidence="3" type="primary">fdrA</name>
    <name evidence="3" type="ORF">D2962_15460</name>
</gene>
<dbReference type="InterPro" id="IPR036291">
    <property type="entry name" value="NAD(P)-bd_dom_sf"/>
</dbReference>
<evidence type="ECO:0000313" key="4">
    <source>
        <dbReference type="Proteomes" id="UP000280960"/>
    </source>
</evidence>
<dbReference type="GO" id="GO:0004775">
    <property type="term" value="F:succinate-CoA ligase (ADP-forming) activity"/>
    <property type="evidence" value="ECO:0007669"/>
    <property type="project" value="TreeGrafter"/>
</dbReference>
<dbReference type="Pfam" id="PF02629">
    <property type="entry name" value="CoA_binding"/>
    <property type="match status" value="1"/>
</dbReference>
<dbReference type="KEGG" id="bacg:D2962_15460"/>
<dbReference type="GO" id="GO:0004776">
    <property type="term" value="F:succinate-CoA ligase (GDP-forming) activity"/>
    <property type="evidence" value="ECO:0007669"/>
    <property type="project" value="TreeGrafter"/>
</dbReference>
<dbReference type="Pfam" id="PF00549">
    <property type="entry name" value="Ligase_CoA"/>
    <property type="match status" value="1"/>
</dbReference>
<dbReference type="PANTHER" id="PTHR11117:SF24">
    <property type="entry name" value="PROTEIN FDRA"/>
    <property type="match status" value="1"/>
</dbReference>
<protein>
    <submittedName>
        <fullName evidence="3">Acyl-CoA synthetase FdrA</fullName>
    </submittedName>
</protein>
<dbReference type="GO" id="GO:0009361">
    <property type="term" value="C:succinate-CoA ligase complex (ADP-forming)"/>
    <property type="evidence" value="ECO:0007669"/>
    <property type="project" value="TreeGrafter"/>
</dbReference>
<accession>A0A3G2R8K2</accession>
<dbReference type="NCBIfam" id="NF004760">
    <property type="entry name" value="PRK06091.1"/>
    <property type="match status" value="1"/>
</dbReference>
<dbReference type="SUPFAM" id="SSF51735">
    <property type="entry name" value="NAD(P)-binding Rossmann-fold domains"/>
    <property type="match status" value="1"/>
</dbReference>
<organism evidence="3 4">
    <name type="scientific">Biomaibacter acetigenes</name>
    <dbReference type="NCBI Taxonomy" id="2316383"/>
    <lineage>
        <taxon>Bacteria</taxon>
        <taxon>Bacillati</taxon>
        <taxon>Bacillota</taxon>
        <taxon>Clostridia</taxon>
        <taxon>Thermosediminibacterales</taxon>
        <taxon>Tepidanaerobacteraceae</taxon>
        <taxon>Biomaibacter</taxon>
    </lineage>
</organism>
<feature type="domain" description="ATP-citrate synthase/succinyl-CoA ligase C-terminal" evidence="1">
    <location>
        <begin position="346"/>
        <end position="503"/>
    </location>
</feature>
<feature type="domain" description="CoA-binding" evidence="2">
    <location>
        <begin position="190"/>
        <end position="282"/>
    </location>
</feature>
<dbReference type="Proteomes" id="UP000280960">
    <property type="component" value="Chromosome"/>
</dbReference>
<dbReference type="InterPro" id="IPR016102">
    <property type="entry name" value="Succinyl-CoA_synth-like"/>
</dbReference>
<reference evidence="3 4" key="1">
    <citation type="submission" date="2018-10" db="EMBL/GenBank/DDBJ databases">
        <authorList>
            <person name="Zhang X."/>
        </authorList>
    </citation>
    <scope>NUCLEOTIDE SEQUENCE [LARGE SCALE GENOMIC DNA]</scope>
    <source>
        <strain evidence="3 4">SK-G1</strain>
    </source>
</reference>
<evidence type="ECO:0000313" key="3">
    <source>
        <dbReference type="EMBL" id="AYO31812.1"/>
    </source>
</evidence>
<name>A0A3G2R8K2_9FIRM</name>
<dbReference type="GO" id="GO:0006099">
    <property type="term" value="P:tricarboxylic acid cycle"/>
    <property type="evidence" value="ECO:0007669"/>
    <property type="project" value="TreeGrafter"/>
</dbReference>
<dbReference type="InterPro" id="IPR005811">
    <property type="entry name" value="SUCC_ACL_C"/>
</dbReference>
<dbReference type="EMBL" id="CP033169">
    <property type="protein sequence ID" value="AYO31812.1"/>
    <property type="molecule type" value="Genomic_DNA"/>
</dbReference>
<dbReference type="PANTHER" id="PTHR11117">
    <property type="entry name" value="SUCCINYL-COA LIGASE SUBUNIT ALPHA"/>
    <property type="match status" value="1"/>
</dbReference>
<dbReference type="GO" id="GO:0005829">
    <property type="term" value="C:cytosol"/>
    <property type="evidence" value="ECO:0007669"/>
    <property type="project" value="TreeGrafter"/>
</dbReference>
<evidence type="ECO:0000259" key="1">
    <source>
        <dbReference type="Pfam" id="PF00549"/>
    </source>
</evidence>
<sequence length="513" mass="55300">MKSNIIIVKKNSFYDSVVLMTVSKAVKSMEGVNEAVVVMATDYNKELLKNVDLSNEEVESCTPSDLVIALRAETAVQLEAARTKVDELLNRRNTGGQDYDPPTLDSALSYMPDANMVLISVPGMYAAAEAEKALNAGRHVMVFSDNVSLEDEIRLKKIAQEKGLLMMGPDCGTAIINGVPLAFANKVPRGKIGIVGASGTGSQEISSIIGRLGGGVSQLIGTGGRDLKAEVGGIMMAMGLEALLADEATDVVVLVSKPPAGEVMDKILKLAQDSRKKVLVHFIGADLELARGKGFETASTLEETAYKAYEIAYGPAPQDTEEKELSLKAREEAAKLMPRQKYIRGLYSGGSLCDEAMVLMKRVLGKVYSATPILPEEKLPSKDISKEHTIIDMGDDEFTRGRPHPMIDFTARQERLLKEARDPETAVVLMDVVLGYGANIDPAGELAPYIVKAKEIAAKRGDYLPVVISLCGTFDDPQDYDAQKEKLENSGAIVASTNARAVKTCLEIISKGR</sequence>
<dbReference type="Gene3D" id="3.40.50.261">
    <property type="entry name" value="Succinyl-CoA synthetase domains"/>
    <property type="match status" value="2"/>
</dbReference>